<reference evidence="3 4" key="1">
    <citation type="submission" date="2024-08" db="EMBL/GenBank/DDBJ databases">
        <authorList>
            <person name="Lu H."/>
        </authorList>
    </citation>
    <scope>NUCLEOTIDE SEQUENCE [LARGE SCALE GENOMIC DNA]</scope>
    <source>
        <strain evidence="3 4">BYS78W</strain>
    </source>
</reference>
<dbReference type="Gene3D" id="2.60.40.1120">
    <property type="entry name" value="Carboxypeptidase-like, regulatory domain"/>
    <property type="match status" value="1"/>
</dbReference>
<dbReference type="SUPFAM" id="SSF49299">
    <property type="entry name" value="PKD domain"/>
    <property type="match status" value="1"/>
</dbReference>
<keyword evidence="1" id="KW-0732">Signal</keyword>
<feature type="signal peptide" evidence="1">
    <location>
        <begin position="1"/>
        <end position="32"/>
    </location>
</feature>
<keyword evidence="4" id="KW-1185">Reference proteome</keyword>
<dbReference type="InterPro" id="IPR035986">
    <property type="entry name" value="PKD_dom_sf"/>
</dbReference>
<evidence type="ECO:0000313" key="3">
    <source>
        <dbReference type="EMBL" id="MFG6490501.1"/>
    </source>
</evidence>
<dbReference type="SUPFAM" id="SSF49464">
    <property type="entry name" value="Carboxypeptidase regulatory domain-like"/>
    <property type="match status" value="1"/>
</dbReference>
<feature type="domain" description="PKD" evidence="2">
    <location>
        <begin position="200"/>
        <end position="260"/>
    </location>
</feature>
<dbReference type="InterPro" id="IPR013783">
    <property type="entry name" value="Ig-like_fold"/>
</dbReference>
<gene>
    <name evidence="3" type="ORF">ACG04R_27800</name>
</gene>
<comment type="caution">
    <text evidence="3">The sequence shown here is derived from an EMBL/GenBank/DDBJ whole genome shotgun (WGS) entry which is preliminary data.</text>
</comment>
<dbReference type="InterPro" id="IPR000601">
    <property type="entry name" value="PKD_dom"/>
</dbReference>
<dbReference type="CDD" id="cd00146">
    <property type="entry name" value="PKD"/>
    <property type="match status" value="1"/>
</dbReference>
<dbReference type="InterPro" id="IPR008969">
    <property type="entry name" value="CarboxyPept-like_regulatory"/>
</dbReference>
<dbReference type="PROSITE" id="PS00018">
    <property type="entry name" value="EF_HAND_1"/>
    <property type="match status" value="1"/>
</dbReference>
<sequence length="1446" mass="150394">MQGWGSSFGLGKRFAVLGLMLAAVVAQPVASAAGVSGGVGTIGEETLTSLTLSTSATTVSRSSSVAITAAVRPGASGTVTFGANGSDLGTVIVEVANAPDACPPPGDDAKNLTTSSTTTAAGCESNSVASVVLTVPPNSLPTGVVLIKASFSSNDPAYSASTAELSLTVIGDSAQKIAFVTMPRADGYDSSWKTFAPTVSSGFNATRFEWDFDGDGVVDVVDVTGTVQVWRYPRAGNYTATLVVRDASGTSLSATQVVNVPNPPPVISGYSPSVEANLSVGAKPAIGASYSDPLGVDTRSVRLVVDGADVTALANVTATAISYTPAAAFAAGSHSVLVTAFNSAGSVAQATWDFSVAAARTYTVNVISPSGPTVVNPSLSVVVDVGSNQGHANSVTLNGAQMSAVDGALLAGGQRYQAQVALADGQNTLLVEAAFDDGQTRSTSVAIEYDAPPRVTIITPVDKAVFGRALASSPGNLTGNVDRPITVTGSLARPVSSVSINQQQAQLDSSGLSFSFPNFFLHEGSNLLNVVATDARGRTGSASLSLYVDQTAPILSVESPRPGAITRAGWIDVRGMVNDAVEAGVGSAEPQVLVSVNGQPEQAAVVADRYFQLNRLVLGQGLNRISVRAVDSLGNERSQTLDLYHVNTGLAGLVLVDGHDQTAPGRAELPKPLVVLALDANGEPVPNQSVDFIVERGTGSLSPTQGQSASGNSAYTARAISVATDSQGKASAWFTVGKQSGPAANLVRAVAGGLGGESVLFVASSLRGDPARVTADLGINQIGETEAQVMELLSAVVRDSGDNYLPGVRVQFRVEEGKAMFVDSSGGTVAPDGQSIVVFTDKNGVAAVRPRLGSQPGVVRISVQAAKSAAADFSDPVGVVAGGGFVIRAKQSGEGPTTFSGFIYSDKGQPLQGAKVSIGRTALLATSDDKGYFEIANVPAGRIDLFVDGRAVNPGNDPTRPQWPSLHFEAYAVRGQRNELPHAIYLPALLTSEAKVVGGNEDVVLTIPGLEGFRMTVKANSVTFPDGSHTGTLVVSPVTADKLPMAPPAGGAQFGVPAWTIQPAGTRFDPPVEVRMPNSTNEQPGDNLPVVQWDHDLGQYVPMGRATVSSDGAWLTTDSGSGVTKAGWGGVCRYDNCKTAATKCPDCMKMSAQGSSQCPNCAPDRTQDDKPCNGDACMRCRGGSCIEKFSKNTKAIDSLFVDVQQEYLPSIPGGNLGLFNGFKSSPGKPAIWDIDVNPQCSSDGSWKFKISKAFISSYVLIAVNHEYLELNDAELSKLAGGANVCRALNHAEYSLRSSASSHYPEGSRSNPDVALLLGLSWKDPNAPVYDLLAGIIAHEGEHYTRFKKYVSDPWERFKLVIGQLQTPILDGDDVASAKARMQQRVDDEILKMHQATKDAQILQAGYYDHGNPETFYARSVGAMSRTLRLLYQARAANGCVKSPFDK</sequence>
<feature type="chain" id="PRO_5046755833" evidence="1">
    <location>
        <begin position="33"/>
        <end position="1446"/>
    </location>
</feature>
<protein>
    <submittedName>
        <fullName evidence="3">PKD domain-containing protein</fullName>
    </submittedName>
</protein>
<dbReference type="Pfam" id="PF09136">
    <property type="entry name" value="Glucodextran_B"/>
    <property type="match status" value="1"/>
</dbReference>
<accession>A0ABW7HLD0</accession>
<name>A0ABW7HLD0_9BURK</name>
<dbReference type="Pfam" id="PF18911">
    <property type="entry name" value="PKD_4"/>
    <property type="match status" value="1"/>
</dbReference>
<dbReference type="Gene3D" id="2.60.40.10">
    <property type="entry name" value="Immunoglobulins"/>
    <property type="match status" value="5"/>
</dbReference>
<evidence type="ECO:0000256" key="1">
    <source>
        <dbReference type="SAM" id="SignalP"/>
    </source>
</evidence>
<dbReference type="RefSeq" id="WP_394417849.1">
    <property type="nucleotide sequence ID" value="NZ_JBIGIC010000025.1"/>
</dbReference>
<dbReference type="Proteomes" id="UP001606134">
    <property type="component" value="Unassembled WGS sequence"/>
</dbReference>
<dbReference type="EMBL" id="JBIGIC010000025">
    <property type="protein sequence ID" value="MFG6490501.1"/>
    <property type="molecule type" value="Genomic_DNA"/>
</dbReference>
<proteinExistence type="predicted"/>
<organism evidence="3 4">
    <name type="scientific">Pelomonas candidula</name>
    <dbReference type="NCBI Taxonomy" id="3299025"/>
    <lineage>
        <taxon>Bacteria</taxon>
        <taxon>Pseudomonadati</taxon>
        <taxon>Pseudomonadota</taxon>
        <taxon>Betaproteobacteria</taxon>
        <taxon>Burkholderiales</taxon>
        <taxon>Sphaerotilaceae</taxon>
        <taxon>Roseateles</taxon>
    </lineage>
</organism>
<dbReference type="InterPro" id="IPR018247">
    <property type="entry name" value="EF_Hand_1_Ca_BS"/>
</dbReference>
<dbReference type="PROSITE" id="PS50093">
    <property type="entry name" value="PKD"/>
    <property type="match status" value="1"/>
</dbReference>
<evidence type="ECO:0000259" key="2">
    <source>
        <dbReference type="PROSITE" id="PS50093"/>
    </source>
</evidence>
<evidence type="ECO:0000313" key="4">
    <source>
        <dbReference type="Proteomes" id="UP001606134"/>
    </source>
</evidence>